<reference evidence="3" key="1">
    <citation type="journal article" date="2019" name="Int. J. Syst. Evol. Microbiol.">
        <title>The Global Catalogue of Microorganisms (GCM) 10K type strain sequencing project: providing services to taxonomists for standard genome sequencing and annotation.</title>
        <authorList>
            <consortium name="The Broad Institute Genomics Platform"/>
            <consortium name="The Broad Institute Genome Sequencing Center for Infectious Disease"/>
            <person name="Wu L."/>
            <person name="Ma J."/>
        </authorList>
    </citation>
    <scope>NUCLEOTIDE SEQUENCE [LARGE SCALE GENOMIC DNA]</scope>
    <source>
        <strain evidence="3">JCM 17543</strain>
    </source>
</reference>
<proteinExistence type="predicted"/>
<dbReference type="EMBL" id="BAABBM010000001">
    <property type="protein sequence ID" value="GAA3900080.1"/>
    <property type="molecule type" value="Genomic_DNA"/>
</dbReference>
<keyword evidence="1" id="KW-0812">Transmembrane</keyword>
<organism evidence="2 3">
    <name type="scientific">Sphingomonas limnosediminicola</name>
    <dbReference type="NCBI Taxonomy" id="940133"/>
    <lineage>
        <taxon>Bacteria</taxon>
        <taxon>Pseudomonadati</taxon>
        <taxon>Pseudomonadota</taxon>
        <taxon>Alphaproteobacteria</taxon>
        <taxon>Sphingomonadales</taxon>
        <taxon>Sphingomonadaceae</taxon>
        <taxon>Sphingomonas</taxon>
    </lineage>
</organism>
<dbReference type="Proteomes" id="UP001500827">
    <property type="component" value="Unassembled WGS sequence"/>
</dbReference>
<keyword evidence="1" id="KW-0472">Membrane</keyword>
<evidence type="ECO:0000313" key="3">
    <source>
        <dbReference type="Proteomes" id="UP001500827"/>
    </source>
</evidence>
<protein>
    <recommendedName>
        <fullName evidence="4">LPS export ABC transporter periplasmic protein LptC</fullName>
    </recommendedName>
</protein>
<evidence type="ECO:0000313" key="2">
    <source>
        <dbReference type="EMBL" id="GAA3900080.1"/>
    </source>
</evidence>
<comment type="caution">
    <text evidence="2">The sequence shown here is derived from an EMBL/GenBank/DDBJ whole genome shotgun (WGS) entry which is preliminary data.</text>
</comment>
<dbReference type="RefSeq" id="WP_344699415.1">
    <property type="nucleotide sequence ID" value="NZ_BAABBM010000001.1"/>
</dbReference>
<dbReference type="Pfam" id="PF06835">
    <property type="entry name" value="LptC"/>
    <property type="match status" value="1"/>
</dbReference>
<dbReference type="Gene3D" id="2.60.450.10">
    <property type="entry name" value="Lipopolysaccharide (LPS) transport protein A like domain"/>
    <property type="match status" value="1"/>
</dbReference>
<name>A0ABP7LG29_9SPHN</name>
<feature type="transmembrane region" description="Helical" evidence="1">
    <location>
        <begin position="31"/>
        <end position="49"/>
    </location>
</feature>
<evidence type="ECO:0000256" key="1">
    <source>
        <dbReference type="SAM" id="Phobius"/>
    </source>
</evidence>
<accession>A0ABP7LG29</accession>
<keyword evidence="1" id="KW-1133">Transmembrane helix</keyword>
<keyword evidence="3" id="KW-1185">Reference proteome</keyword>
<sequence length="212" mass="22860">MADVTIRQRTGKQRWAVPGSAHDRLVRWTKILLPSAVGVLIAVLALAPLDRKGDVSFILDKKKVQSAQERMRVESARYVGSDDKGQKFVINANNAIQRSSDVPVVDINGMLAQLEQPQGPVTIAANTGKYNLDRKQVLINGPVRVTGGDGYRLATSDVMVDLNSRQLNSGGPVSGQMRLGQFQAARLHADLGSRSVVLDGGARLKIVQGAVK</sequence>
<gene>
    <name evidence="2" type="ORF">GCM10022276_18650</name>
</gene>
<evidence type="ECO:0008006" key="4">
    <source>
        <dbReference type="Google" id="ProtNLM"/>
    </source>
</evidence>
<dbReference type="InterPro" id="IPR010664">
    <property type="entry name" value="LipoPS_assembly_LptC-rel"/>
</dbReference>